<reference evidence="1" key="1">
    <citation type="journal article" date="2020" name="Stud. Mycol.">
        <title>101 Dothideomycetes genomes: a test case for predicting lifestyles and emergence of pathogens.</title>
        <authorList>
            <person name="Haridas S."/>
            <person name="Albert R."/>
            <person name="Binder M."/>
            <person name="Bloem J."/>
            <person name="Labutti K."/>
            <person name="Salamov A."/>
            <person name="Andreopoulos B."/>
            <person name="Baker S."/>
            <person name="Barry K."/>
            <person name="Bills G."/>
            <person name="Bluhm B."/>
            <person name="Cannon C."/>
            <person name="Castanera R."/>
            <person name="Culley D."/>
            <person name="Daum C."/>
            <person name="Ezra D."/>
            <person name="Gonzalez J."/>
            <person name="Henrissat B."/>
            <person name="Kuo A."/>
            <person name="Liang C."/>
            <person name="Lipzen A."/>
            <person name="Lutzoni F."/>
            <person name="Magnuson J."/>
            <person name="Mondo S."/>
            <person name="Nolan M."/>
            <person name="Ohm R."/>
            <person name="Pangilinan J."/>
            <person name="Park H.-J."/>
            <person name="Ramirez L."/>
            <person name="Alfaro M."/>
            <person name="Sun H."/>
            <person name="Tritt A."/>
            <person name="Yoshinaga Y."/>
            <person name="Zwiers L.-H."/>
            <person name="Turgeon B."/>
            <person name="Goodwin S."/>
            <person name="Spatafora J."/>
            <person name="Crous P."/>
            <person name="Grigoriev I."/>
        </authorList>
    </citation>
    <scope>NUCLEOTIDE SEQUENCE</scope>
    <source>
        <strain evidence="1">CBS 525.71</strain>
    </source>
</reference>
<accession>A0ACB6RTY5</accession>
<gene>
    <name evidence="1" type="ORF">BU25DRAFT_476218</name>
</gene>
<keyword evidence="1" id="KW-0378">Hydrolase</keyword>
<evidence type="ECO:0000313" key="1">
    <source>
        <dbReference type="EMBL" id="KAF2624518.1"/>
    </source>
</evidence>
<dbReference type="EMBL" id="MU006730">
    <property type="protein sequence ID" value="KAF2624518.1"/>
    <property type="molecule type" value="Genomic_DNA"/>
</dbReference>
<sequence>MGALTPSSEYLASLSRNAIRKVKRQNDDVADVREDLVTLGGRVHMIRVTLGSRVYSLVIDTGSSDTWAAQAGLVCKDANGATVATSMYRFGPLYNTIVSQSYKAYNSRQAFGVNYTSGAGYAPRQTINQKIGIVQQGYWDGDGTSSGLMGLAYSRLASGSSTIGYEAVIFSLIKIDGFSIAAPTGSIVTPQNYAASSQNIIVDSDTTPIYLLDRIAEYVATLFQSAATYNANSRLSLVNCAAVAPRVDVTVGGKTSFISTNDLMNRGSGAVGGVAAGGSSTQCVLAIARTAGGVAMLGDSWMKNVLVVFDLGGTRLGLLGRRCIRWETRRGGARVAE</sequence>
<dbReference type="Proteomes" id="UP000799754">
    <property type="component" value="Unassembled WGS sequence"/>
</dbReference>
<comment type="caution">
    <text evidence="1">The sequence shown here is derived from an EMBL/GenBank/DDBJ whole genome shotgun (WGS) entry which is preliminary data.</text>
</comment>
<keyword evidence="2" id="KW-1185">Reference proteome</keyword>
<organism evidence="1 2">
    <name type="scientific">Macroventuria anomochaeta</name>
    <dbReference type="NCBI Taxonomy" id="301207"/>
    <lineage>
        <taxon>Eukaryota</taxon>
        <taxon>Fungi</taxon>
        <taxon>Dikarya</taxon>
        <taxon>Ascomycota</taxon>
        <taxon>Pezizomycotina</taxon>
        <taxon>Dothideomycetes</taxon>
        <taxon>Pleosporomycetidae</taxon>
        <taxon>Pleosporales</taxon>
        <taxon>Pleosporineae</taxon>
        <taxon>Didymellaceae</taxon>
        <taxon>Macroventuria</taxon>
    </lineage>
</organism>
<name>A0ACB6RTY5_9PLEO</name>
<proteinExistence type="predicted"/>
<protein>
    <submittedName>
        <fullName evidence="1">Acid protease</fullName>
    </submittedName>
</protein>
<evidence type="ECO:0000313" key="2">
    <source>
        <dbReference type="Proteomes" id="UP000799754"/>
    </source>
</evidence>
<keyword evidence="1" id="KW-0645">Protease</keyword>